<keyword evidence="14" id="KW-1185">Reference proteome</keyword>
<dbReference type="GO" id="GO:0000742">
    <property type="term" value="P:karyogamy involved in conjugation with cellular fusion"/>
    <property type="evidence" value="ECO:0007669"/>
    <property type="project" value="UniProtKB-UniRule"/>
</dbReference>
<evidence type="ECO:0000313" key="14">
    <source>
        <dbReference type="Proteomes" id="UP001148299"/>
    </source>
</evidence>
<gene>
    <name evidence="13" type="ORF">N7541_006085</name>
</gene>
<comment type="caution">
    <text evidence="13">The sequence shown here is derived from an EMBL/GenBank/DDBJ whole genome shotgun (WGS) entry which is preliminary data.</text>
</comment>
<keyword evidence="5 11" id="KW-0732">Signal</keyword>
<accession>A0A9W9R4G0</accession>
<evidence type="ECO:0000256" key="5">
    <source>
        <dbReference type="ARBA" id="ARBA00022729"/>
    </source>
</evidence>
<reference evidence="13" key="2">
    <citation type="journal article" date="2023" name="IMA Fungus">
        <title>Comparative genomic study of the Penicillium genus elucidates a diverse pangenome and 15 lateral gene transfer events.</title>
        <authorList>
            <person name="Petersen C."/>
            <person name="Sorensen T."/>
            <person name="Nielsen M.R."/>
            <person name="Sondergaard T.E."/>
            <person name="Sorensen J.L."/>
            <person name="Fitzpatrick D.A."/>
            <person name="Frisvad J.C."/>
            <person name="Nielsen K.L."/>
        </authorList>
    </citation>
    <scope>NUCLEOTIDE SEQUENCE</scope>
    <source>
        <strain evidence="13">IBT 35675</strain>
    </source>
</reference>
<dbReference type="Pfam" id="PF04163">
    <property type="entry name" value="Tht1"/>
    <property type="match status" value="1"/>
</dbReference>
<feature type="transmembrane region" description="Helical" evidence="11">
    <location>
        <begin position="483"/>
        <end position="505"/>
    </location>
</feature>
<evidence type="ECO:0000256" key="2">
    <source>
        <dbReference type="ARBA" id="ARBA00010473"/>
    </source>
</evidence>
<evidence type="ECO:0000256" key="3">
    <source>
        <dbReference type="ARBA" id="ARBA00022459"/>
    </source>
</evidence>
<dbReference type="GO" id="GO:0031965">
    <property type="term" value="C:nuclear membrane"/>
    <property type="evidence" value="ECO:0007669"/>
    <property type="project" value="UniProtKB-SubCell"/>
</dbReference>
<protein>
    <submittedName>
        <fullName evidence="13">Nuclear membrane fusion protein Kar5</fullName>
    </submittedName>
</protein>
<dbReference type="GO" id="GO:0005789">
    <property type="term" value="C:endoplasmic reticulum membrane"/>
    <property type="evidence" value="ECO:0007669"/>
    <property type="project" value="UniProtKB-SubCell"/>
</dbReference>
<evidence type="ECO:0000256" key="11">
    <source>
        <dbReference type="RuleBase" id="RU368082"/>
    </source>
</evidence>
<evidence type="ECO:0000256" key="9">
    <source>
        <dbReference type="ARBA" id="ARBA00023180"/>
    </source>
</evidence>
<evidence type="ECO:0000256" key="1">
    <source>
        <dbReference type="ARBA" id="ARBA00003389"/>
    </source>
</evidence>
<keyword evidence="8 11" id="KW-0472">Membrane</keyword>
<dbReference type="PANTHER" id="PTHR28012:SF1">
    <property type="entry name" value="NUCLEAR FUSION PROTEIN KAR5"/>
    <property type="match status" value="1"/>
</dbReference>
<keyword evidence="10 11" id="KW-0539">Nucleus</keyword>
<evidence type="ECO:0000256" key="4">
    <source>
        <dbReference type="ARBA" id="ARBA00022692"/>
    </source>
</evidence>
<dbReference type="GO" id="GO:0048288">
    <property type="term" value="P:nuclear membrane fusion involved in karyogamy"/>
    <property type="evidence" value="ECO:0007669"/>
    <property type="project" value="UniProtKB-UniRule"/>
</dbReference>
<reference evidence="13" key="1">
    <citation type="submission" date="2022-12" db="EMBL/GenBank/DDBJ databases">
        <authorList>
            <person name="Petersen C."/>
        </authorList>
    </citation>
    <scope>NUCLEOTIDE SEQUENCE</scope>
    <source>
        <strain evidence="13">IBT 35675</strain>
    </source>
</reference>
<evidence type="ECO:0000256" key="8">
    <source>
        <dbReference type="ARBA" id="ARBA00023136"/>
    </source>
</evidence>
<keyword evidence="6 11" id="KW-0256">Endoplasmic reticulum</keyword>
<organism evidence="13 14">
    <name type="scientific">Penicillium brevicompactum</name>
    <dbReference type="NCBI Taxonomy" id="5074"/>
    <lineage>
        <taxon>Eukaryota</taxon>
        <taxon>Fungi</taxon>
        <taxon>Dikarya</taxon>
        <taxon>Ascomycota</taxon>
        <taxon>Pezizomycotina</taxon>
        <taxon>Eurotiomycetes</taxon>
        <taxon>Eurotiomycetidae</taxon>
        <taxon>Eurotiales</taxon>
        <taxon>Aspergillaceae</taxon>
        <taxon>Penicillium</taxon>
    </lineage>
</organism>
<comment type="similarity">
    <text evidence="2 11">Belongs to the KAR5 family.</text>
</comment>
<evidence type="ECO:0000313" key="13">
    <source>
        <dbReference type="EMBL" id="KAJ5353521.1"/>
    </source>
</evidence>
<keyword evidence="7 11" id="KW-1133">Transmembrane helix</keyword>
<keyword evidence="3 11" id="KW-0415">Karyogamy</keyword>
<proteinExistence type="inferred from homology"/>
<feature type="signal peptide" evidence="12">
    <location>
        <begin position="1"/>
        <end position="25"/>
    </location>
</feature>
<evidence type="ECO:0000256" key="6">
    <source>
        <dbReference type="ARBA" id="ARBA00022824"/>
    </source>
</evidence>
<evidence type="ECO:0000256" key="12">
    <source>
        <dbReference type="SAM" id="SignalP"/>
    </source>
</evidence>
<dbReference type="PANTHER" id="PTHR28012">
    <property type="entry name" value="NUCLEAR FUSION PROTEIN KAR5"/>
    <property type="match status" value="1"/>
</dbReference>
<sequence>MKVTGACQLVCYSLLTLTNLGRATASHKRKIASPTLCAATDPVPDELPALPPKAPDIDTVSILRSQKQHQDNIFNVAVQLLESMKTSPSCNRVAATRLVASCQTFRDGKGTQSSDPESLDVLRSAYAARLALCEIDGAGTTIPPSCLAVTVSPPPQKHRFGFVNRHRSPDATSDEVSSEILEGCLKTLESRPQWWTSYSNSRQNALIICQASRMETEKEELLDLHRAIARSSIKLNDGLQDALKDAALQYERQRDFAQAVQALQEKVAAEISVTDSMLKRTFSQFLQEIEAGTTAFQSAVYSVLKKMQTETAFLEKDIQNVSNQVGALQHSLQDVHRDALIRSQEALLEQQSSAVVNKDLAGSLHQSLEALVGPEMEKVYRGMQRFDATMEWLTSRMNIILEQETRLTQHLHHMEQFIKQSESKASELQRAQDLQTEALSAQSLAHEAIQFHAQVSEALLSKTSASAANLQSAIDNAASTFRYLPALSSGGLSAWSLCAVLLVIIAVQNLKIAIGLSFLFLGWCTLSGVKHLILTHMLPHLIIVHSFSSIISRFF</sequence>
<feature type="transmembrane region" description="Helical" evidence="11">
    <location>
        <begin position="512"/>
        <end position="533"/>
    </location>
</feature>
<dbReference type="InterPro" id="IPR007292">
    <property type="entry name" value="Nuclear_fusion_Kar5"/>
</dbReference>
<comment type="function">
    <text evidence="1 11">Required for nuclear membrane fusion during karyogamy.</text>
</comment>
<evidence type="ECO:0000256" key="7">
    <source>
        <dbReference type="ARBA" id="ARBA00022989"/>
    </source>
</evidence>
<evidence type="ECO:0000256" key="10">
    <source>
        <dbReference type="ARBA" id="ARBA00023242"/>
    </source>
</evidence>
<dbReference type="AlphaFoldDB" id="A0A9W9R4G0"/>
<comment type="subcellular location">
    <subcellularLocation>
        <location evidence="11">Endoplasmic reticulum membrane</location>
    </subcellularLocation>
    <subcellularLocation>
        <location evidence="11">Nucleus membrane</location>
    </subcellularLocation>
</comment>
<dbReference type="Proteomes" id="UP001148299">
    <property type="component" value="Unassembled WGS sequence"/>
</dbReference>
<feature type="chain" id="PRO_5040937912" evidence="12">
    <location>
        <begin position="26"/>
        <end position="555"/>
    </location>
</feature>
<dbReference type="EMBL" id="JAPZBR010000005">
    <property type="protein sequence ID" value="KAJ5353521.1"/>
    <property type="molecule type" value="Genomic_DNA"/>
</dbReference>
<keyword evidence="9" id="KW-0325">Glycoprotein</keyword>
<keyword evidence="4 11" id="KW-0812">Transmembrane</keyword>
<name>A0A9W9R4G0_PENBR</name>